<proteinExistence type="predicted"/>
<name>A0A6I0FPN7_9FIRM</name>
<dbReference type="OrthoDB" id="2383at2"/>
<dbReference type="Proteomes" id="UP000432715">
    <property type="component" value="Unassembled WGS sequence"/>
</dbReference>
<gene>
    <name evidence="1" type="ORF">F8154_00265</name>
</gene>
<accession>A0A6I0FPN7</accession>
<dbReference type="AlphaFoldDB" id="A0A6I0FPN7"/>
<evidence type="ECO:0000313" key="1">
    <source>
        <dbReference type="EMBL" id="KAB3540987.1"/>
    </source>
</evidence>
<evidence type="ECO:0000313" key="2">
    <source>
        <dbReference type="Proteomes" id="UP000432715"/>
    </source>
</evidence>
<protein>
    <submittedName>
        <fullName evidence="1">Uncharacterized protein</fullName>
    </submittedName>
</protein>
<dbReference type="RefSeq" id="WP_151859576.1">
    <property type="nucleotide sequence ID" value="NZ_WBZC01000001.1"/>
</dbReference>
<reference evidence="1 2" key="1">
    <citation type="submission" date="2019-10" db="EMBL/GenBank/DDBJ databases">
        <title>Alkaliphilus serpentinus sp. nov. and Alkaliphilus pronyensis sp. nov., two novel anaerobic alkaliphilic species isolated from the serpentinized-hosted hydrothermal field of the Prony Bay (New Caledonia).</title>
        <authorList>
            <person name="Postec A."/>
        </authorList>
    </citation>
    <scope>NUCLEOTIDE SEQUENCE [LARGE SCALE GENOMIC DNA]</scope>
    <source>
        <strain evidence="1 2">LacV</strain>
    </source>
</reference>
<dbReference type="EMBL" id="WBZC01000001">
    <property type="protein sequence ID" value="KAB3540987.1"/>
    <property type="molecule type" value="Genomic_DNA"/>
</dbReference>
<organism evidence="1 2">
    <name type="scientific">Alkaliphilus pronyensis</name>
    <dbReference type="NCBI Taxonomy" id="1482732"/>
    <lineage>
        <taxon>Bacteria</taxon>
        <taxon>Bacillati</taxon>
        <taxon>Bacillota</taxon>
        <taxon>Clostridia</taxon>
        <taxon>Peptostreptococcales</taxon>
        <taxon>Natronincolaceae</taxon>
        <taxon>Alkaliphilus</taxon>
    </lineage>
</organism>
<sequence length="334" mass="38940">MFYLRMGPRFLFIRTKAIDEMKSFLISRLGGKITSFHDGMNLATESSTFCFLTDTQPVKTSLEDVKEIILINEVASICLVEIVNSHINELVHRIDMGPASMVMRIAGDEGKIVDILKEEYQGQLVDWIEGIRLGEKGDTLLALTNKPINGPLNETDFLQPNLLLPYNAGYIQKRLRIEGLRFITQSLESGEWYEFRINIYDSYGKYKENYKRLVFILTKLEIGMILGESWTRDHALLLYSVLAFQVRLFTFYTPVEIKKVLMALEYTLDGKRLVDYDLYYRNKKVSWVDIEKVKGKRNKVEESQKYRRQLLERLSKEDTKQLTNMEEELLKSLV</sequence>
<comment type="caution">
    <text evidence="1">The sequence shown here is derived from an EMBL/GenBank/DDBJ whole genome shotgun (WGS) entry which is preliminary data.</text>
</comment>
<keyword evidence="2" id="KW-1185">Reference proteome</keyword>